<accession>A0AA47P8T6</accession>
<evidence type="ECO:0000313" key="8">
    <source>
        <dbReference type="EMBL" id="KAK0152525.1"/>
    </source>
</evidence>
<keyword evidence="2 5" id="KW-0863">Zinc-finger</keyword>
<keyword evidence="3" id="KW-0862">Zinc</keyword>
<dbReference type="GO" id="GO:0008270">
    <property type="term" value="F:zinc ion binding"/>
    <property type="evidence" value="ECO:0007669"/>
    <property type="project" value="UniProtKB-KW"/>
</dbReference>
<feature type="compositionally biased region" description="Basic and acidic residues" evidence="6">
    <location>
        <begin position="541"/>
        <end position="557"/>
    </location>
</feature>
<dbReference type="Pfam" id="PF05485">
    <property type="entry name" value="THAP"/>
    <property type="match status" value="1"/>
</dbReference>
<evidence type="ECO:0000313" key="9">
    <source>
        <dbReference type="Proteomes" id="UP001174136"/>
    </source>
</evidence>
<protein>
    <recommendedName>
        <fullName evidence="7">THAP-type domain-containing protein</fullName>
    </recommendedName>
</protein>
<evidence type="ECO:0000259" key="7">
    <source>
        <dbReference type="PROSITE" id="PS50950"/>
    </source>
</evidence>
<dbReference type="GO" id="GO:0003677">
    <property type="term" value="F:DNA binding"/>
    <property type="evidence" value="ECO:0007669"/>
    <property type="project" value="UniProtKB-UniRule"/>
</dbReference>
<evidence type="ECO:0000256" key="4">
    <source>
        <dbReference type="ARBA" id="ARBA00023125"/>
    </source>
</evidence>
<feature type="compositionally biased region" description="Polar residues" evidence="6">
    <location>
        <begin position="517"/>
        <end position="527"/>
    </location>
</feature>
<dbReference type="PROSITE" id="PS50950">
    <property type="entry name" value="ZF_THAP"/>
    <property type="match status" value="1"/>
</dbReference>
<proteinExistence type="predicted"/>
<evidence type="ECO:0000256" key="1">
    <source>
        <dbReference type="ARBA" id="ARBA00022723"/>
    </source>
</evidence>
<dbReference type="SUPFAM" id="SSF57716">
    <property type="entry name" value="Glucocorticoid receptor-like (DNA-binding domain)"/>
    <property type="match status" value="1"/>
</dbReference>
<keyword evidence="1" id="KW-0479">Metal-binding</keyword>
<keyword evidence="9" id="KW-1185">Reference proteome</keyword>
<dbReference type="EMBL" id="JAOPHQ010000963">
    <property type="protein sequence ID" value="KAK0152525.1"/>
    <property type="molecule type" value="Genomic_DNA"/>
</dbReference>
<gene>
    <name evidence="8" type="ORF">N1851_005951</name>
</gene>
<dbReference type="Proteomes" id="UP001174136">
    <property type="component" value="Unassembled WGS sequence"/>
</dbReference>
<dbReference type="SMART" id="SM00980">
    <property type="entry name" value="THAP"/>
    <property type="match status" value="1"/>
</dbReference>
<comment type="caution">
    <text evidence="8">The sequence shown here is derived from an EMBL/GenBank/DDBJ whole genome shotgun (WGS) entry which is preliminary data.</text>
</comment>
<feature type="region of interest" description="Disordered" evidence="6">
    <location>
        <begin position="103"/>
        <end position="220"/>
    </location>
</feature>
<dbReference type="AlphaFoldDB" id="A0AA47P8T6"/>
<organism evidence="8 9">
    <name type="scientific">Merluccius polli</name>
    <name type="common">Benguela hake</name>
    <name type="synonym">Merluccius cadenati</name>
    <dbReference type="NCBI Taxonomy" id="89951"/>
    <lineage>
        <taxon>Eukaryota</taxon>
        <taxon>Metazoa</taxon>
        <taxon>Chordata</taxon>
        <taxon>Craniata</taxon>
        <taxon>Vertebrata</taxon>
        <taxon>Euteleostomi</taxon>
        <taxon>Actinopterygii</taxon>
        <taxon>Neopterygii</taxon>
        <taxon>Teleostei</taxon>
        <taxon>Neoteleostei</taxon>
        <taxon>Acanthomorphata</taxon>
        <taxon>Zeiogadaria</taxon>
        <taxon>Gadariae</taxon>
        <taxon>Gadiformes</taxon>
        <taxon>Gadoidei</taxon>
        <taxon>Merlucciidae</taxon>
        <taxon>Merluccius</taxon>
    </lineage>
</organism>
<evidence type="ECO:0000256" key="3">
    <source>
        <dbReference type="ARBA" id="ARBA00022833"/>
    </source>
</evidence>
<feature type="compositionally biased region" description="Acidic residues" evidence="6">
    <location>
        <begin position="266"/>
        <end position="287"/>
    </location>
</feature>
<reference evidence="8" key="1">
    <citation type="journal article" date="2023" name="Front. Mar. Sci.">
        <title>A new Merluccius polli reference genome to investigate the effects of global change in West African waters.</title>
        <authorList>
            <person name="Mateo J.L."/>
            <person name="Blanco-Fernandez C."/>
            <person name="Garcia-Vazquez E."/>
            <person name="Machado-Schiaffino G."/>
        </authorList>
    </citation>
    <scope>NUCLEOTIDE SEQUENCE</scope>
    <source>
        <strain evidence="8">C29</strain>
        <tissue evidence="8">Fin</tissue>
    </source>
</reference>
<sequence>MVGQYCCVRNCHSKSHDSCGRKLGNGISFYGFPTWKRNEGELVEKVTTRRRMAWIAAVRRNNIKFSNISASMKVCSLHFQSGQPAYEMLETHPDWAPSLHLGHADAAASSARRSKRAQRRKNPLQAAEMTRAHRAGGRGQLHSEEGAHRAGGRGQLHSEEGAHRAGGRGQLHSEEGAHRAGGRGQLHSEEGAHRAGGRGQLHSEEGAHRAGGRGQLHSEGRWVEAIRRDEGPAFTVPSGRNIGKQRLPAFEQPGARLGGGDVGAVCEEEVEEEKEEAEEEAEEEEEMPSGCSSGSAPDHDYAKPPSSAEGPSGRIQELELKNQLLQRQLQQLTLEMSRFWATDEEQDDVGFHSRFPNEEVFKLFWESFSPAASKRPYWSKAQTRIATRDAACQTDSSAVLEPSRRSKDPGVYCSTDGQEVAGPRLAKRRRRCDGSPPRPPPTDDITDWNASDQGLWSGPDVHITDSPSSQVPEQADTEAWVKVTVKDEDEEEVISWGGGDRREENEEQEDRKPPASPLSQASTRSETSSPGPGGLSPGEAGVKEEKEVTVKEEETHVVGEPLVPPGARRCEWTGDGGEVELWELGS</sequence>
<feature type="region of interest" description="Disordered" evidence="6">
    <location>
        <begin position="232"/>
        <end position="319"/>
    </location>
</feature>
<evidence type="ECO:0000256" key="6">
    <source>
        <dbReference type="SAM" id="MobiDB-lite"/>
    </source>
</evidence>
<feature type="domain" description="THAP-type" evidence="7">
    <location>
        <begin position="1"/>
        <end position="100"/>
    </location>
</feature>
<dbReference type="PANTHER" id="PTHR23080">
    <property type="entry name" value="THAP DOMAIN PROTEIN"/>
    <property type="match status" value="1"/>
</dbReference>
<name>A0AA47P8T6_MERPO</name>
<evidence type="ECO:0000256" key="2">
    <source>
        <dbReference type="ARBA" id="ARBA00022771"/>
    </source>
</evidence>
<dbReference type="InterPro" id="IPR006612">
    <property type="entry name" value="THAP_Znf"/>
</dbReference>
<feature type="compositionally biased region" description="Basic and acidic residues" evidence="6">
    <location>
        <begin position="499"/>
        <end position="513"/>
    </location>
</feature>
<evidence type="ECO:0000256" key="5">
    <source>
        <dbReference type="PROSITE-ProRule" id="PRU00309"/>
    </source>
</evidence>
<feature type="compositionally biased region" description="Basic residues" evidence="6">
    <location>
        <begin position="112"/>
        <end position="122"/>
    </location>
</feature>
<feature type="region of interest" description="Disordered" evidence="6">
    <location>
        <begin position="388"/>
        <end position="574"/>
    </location>
</feature>
<keyword evidence="4 5" id="KW-0238">DNA-binding</keyword>